<evidence type="ECO:0000256" key="4">
    <source>
        <dbReference type="ARBA" id="ARBA00022989"/>
    </source>
</evidence>
<proteinExistence type="predicted"/>
<feature type="transmembrane region" description="Helical" evidence="6">
    <location>
        <begin position="174"/>
        <end position="196"/>
    </location>
</feature>
<keyword evidence="3 6" id="KW-0812">Transmembrane</keyword>
<keyword evidence="2" id="KW-1003">Cell membrane</keyword>
<feature type="transmembrane region" description="Helical" evidence="6">
    <location>
        <begin position="243"/>
        <end position="267"/>
    </location>
</feature>
<evidence type="ECO:0000256" key="1">
    <source>
        <dbReference type="ARBA" id="ARBA00004651"/>
    </source>
</evidence>
<feature type="transmembrane region" description="Helical" evidence="6">
    <location>
        <begin position="36"/>
        <end position="57"/>
    </location>
</feature>
<evidence type="ECO:0000256" key="5">
    <source>
        <dbReference type="ARBA" id="ARBA00023136"/>
    </source>
</evidence>
<dbReference type="RefSeq" id="WP_039207279.1">
    <property type="nucleotide sequence ID" value="NZ_JTJZ01000014.1"/>
</dbReference>
<feature type="transmembrane region" description="Helical" evidence="6">
    <location>
        <begin position="144"/>
        <end position="162"/>
    </location>
</feature>
<dbReference type="GO" id="GO:0016740">
    <property type="term" value="F:transferase activity"/>
    <property type="evidence" value="ECO:0007669"/>
    <property type="project" value="UniProtKB-KW"/>
</dbReference>
<protein>
    <submittedName>
        <fullName evidence="7">Lysylphosphatidylglycerol synthetase/glycosyltransferase AglD</fullName>
    </submittedName>
</protein>
<accession>A0A0B9AWS0</accession>
<comment type="caution">
    <text evidence="7">The sequence shown here is derived from an EMBL/GenBank/DDBJ whole genome shotgun (WGS) entry which is preliminary data.</text>
</comment>
<keyword evidence="4 6" id="KW-1133">Transmembrane helix</keyword>
<dbReference type="AlphaFoldDB" id="A0A0B9AWS0"/>
<keyword evidence="8" id="KW-1185">Reference proteome</keyword>
<evidence type="ECO:0000313" key="7">
    <source>
        <dbReference type="EMBL" id="KHS53740.1"/>
    </source>
</evidence>
<dbReference type="PANTHER" id="PTHR40277:SF1">
    <property type="entry name" value="BLL5419 PROTEIN"/>
    <property type="match status" value="1"/>
</dbReference>
<dbReference type="InterPro" id="IPR022791">
    <property type="entry name" value="L-PG_synthase/AglD"/>
</dbReference>
<keyword evidence="5 6" id="KW-0472">Membrane</keyword>
<dbReference type="PANTHER" id="PTHR40277">
    <property type="entry name" value="BLL5419 PROTEIN"/>
    <property type="match status" value="1"/>
</dbReference>
<evidence type="ECO:0000256" key="3">
    <source>
        <dbReference type="ARBA" id="ARBA00022692"/>
    </source>
</evidence>
<organism evidence="7 8">
    <name type="scientific">Brevibacterium linens</name>
    <dbReference type="NCBI Taxonomy" id="1703"/>
    <lineage>
        <taxon>Bacteria</taxon>
        <taxon>Bacillati</taxon>
        <taxon>Actinomycetota</taxon>
        <taxon>Actinomycetes</taxon>
        <taxon>Micrococcales</taxon>
        <taxon>Brevibacteriaceae</taxon>
        <taxon>Brevibacterium</taxon>
    </lineage>
</organism>
<dbReference type="Pfam" id="PF03706">
    <property type="entry name" value="LPG_synthase_TM"/>
    <property type="match status" value="1"/>
</dbReference>
<evidence type="ECO:0000313" key="8">
    <source>
        <dbReference type="Proteomes" id="UP000031488"/>
    </source>
</evidence>
<dbReference type="OrthoDB" id="4803763at2"/>
<dbReference type="Proteomes" id="UP000031488">
    <property type="component" value="Unassembled WGS sequence"/>
</dbReference>
<reference evidence="7 8" key="1">
    <citation type="submission" date="2014-11" db="EMBL/GenBank/DDBJ databases">
        <title>Draft Genome Sequence of Brevibacterium linens AE038-8.</title>
        <authorList>
            <person name="Maizel D."/>
            <person name="Utturkar S.M."/>
            <person name="Brown S.D."/>
            <person name="Ferrero M."/>
            <person name="Rosen B.P."/>
        </authorList>
    </citation>
    <scope>NUCLEOTIDE SEQUENCE [LARGE SCALE GENOMIC DNA]</scope>
    <source>
        <strain evidence="7 8">AE038-8</strain>
    </source>
</reference>
<sequence length="289" mass="29783">MTWAKRALMLAITVALLALTVRVVGAQALVDGWQVLNVWTVLTALACGFIMTGAQALRWTLLLAHRGTAITWSRALADCYSSSLLNMVLPGGLGGDAARVAVYRHTGPKKVLSPLAAVGAERLSTTTLLFATAALCLIDVSGRLALIAAAVSVATLVISVWGMRGMDWQRTLAIWASSALGMAALFVLFLIAMAALGGPVVPVLAVVGLAAMSIPIGVGGWGVREISVSLIAAGISVSMDTAVTASTGYGLLAVISTLPGIVTVWAAGTRRKQVPARSDSAANEQPQPD</sequence>
<dbReference type="GO" id="GO:0005886">
    <property type="term" value="C:plasma membrane"/>
    <property type="evidence" value="ECO:0007669"/>
    <property type="project" value="UniProtKB-SubCell"/>
</dbReference>
<evidence type="ECO:0000256" key="2">
    <source>
        <dbReference type="ARBA" id="ARBA00022475"/>
    </source>
</evidence>
<feature type="transmembrane region" description="Helical" evidence="6">
    <location>
        <begin position="203"/>
        <end position="223"/>
    </location>
</feature>
<comment type="subcellular location">
    <subcellularLocation>
        <location evidence="1">Cell membrane</location>
        <topology evidence="1">Multi-pass membrane protein</topology>
    </subcellularLocation>
</comment>
<gene>
    <name evidence="7" type="ORF">AE0388_0815</name>
</gene>
<keyword evidence="7" id="KW-0808">Transferase</keyword>
<name>A0A0B9AWS0_BRELN</name>
<dbReference type="EMBL" id="JTJZ01000014">
    <property type="protein sequence ID" value="KHS53740.1"/>
    <property type="molecule type" value="Genomic_DNA"/>
</dbReference>
<evidence type="ECO:0000256" key="6">
    <source>
        <dbReference type="SAM" id="Phobius"/>
    </source>
</evidence>